<evidence type="ECO:0000256" key="4">
    <source>
        <dbReference type="ARBA" id="ARBA00023136"/>
    </source>
</evidence>
<dbReference type="Pfam" id="PF10337">
    <property type="entry name" value="ArAE_2_N"/>
    <property type="match status" value="1"/>
</dbReference>
<evidence type="ECO:0000256" key="6">
    <source>
        <dbReference type="SAM" id="Phobius"/>
    </source>
</evidence>
<evidence type="ECO:0000259" key="9">
    <source>
        <dbReference type="Pfam" id="PF13515"/>
    </source>
</evidence>
<keyword evidence="3 6" id="KW-1133">Transmembrane helix</keyword>
<sequence>MADLKTADIPMGDMDSKAKAEAGASRDSGSEQTVTGSASKVAAAIKAGEPVQGAVKTSRYRRLIQSAEKSLPPWLTSHLRSERDLKTLFRCAVSLWLAMLFNLVYATQRTAGHAAFLFLIVAILVPPSDPVSLTLRKTFTYGTMIAAAWAYGVVGIRIAWITRKEFKYSQAEFTQLQAARFAQQGLSAAEITNAIGMAIVTGEFVELGPSLVMAIWLSIGMATLMWVRGRIGPSPALFGVILSMILISIVCTLAHLYPYPNYIIGETFYLPYIWQSAVNLACSLLIFPEQLGAQTVRRMSAALSPIRAIAADQTAMLATSPLCEEWDIYKRNEGRLAQSGQALMQLNATETYVRRDIAWMRMSQSDVSKILTHLRILSARASSFLFFQSMISNRFDRQAGASATQDQQVATEANFIIRLPRSHNPTPGTSQEDLGDMQTGASTPDPAMASQKADELHPFSLQRSARSGHQHSHLNLHHLVGRSGASSPRRSRDRKPRHRPVGLFESAQYHMLAERIGNADDEHAVIEVVALLHSSSADLLHATVDAMDSLLALLQRAGDSGITDIFRNSNLVWGPVSERSSALAKLETALHEYRTIKRLEIITPFAPLFDRLHRHDGRVRQPSHRALFYSMQYQWALMQFADKVRALVSELVEIQKRRPTKRLWAPVDWPFSGLFSSAGETYADEDPDRVPGLVDYGYTSARDPDVILGGRSMKLGIFLHKASTFVKRTDILFAIKSAVLIGLVSLPCFLRSSAGFFYRARGIWAVLMVGLASTEFVGQTVFNFVYRIACSIVGAVVGLVIWYIAAGNGDGNAYALGVVWAIVVLPIMAIRLYYPAVINSIIAGITAILVVGYSWQDTHYPSVGQETGHGWEAAWKRCVLVIVGVTAAFLAAFLPPHTSNKKTLRIVHARSLQSTGVLFCQIISFANIKQGKSTTVPKSIAKNWLALRTRLRMTAMQLPFVSFEYNLRGRWPKERYQRLLSLQLEMVDILSQLASVIAELDTEWTRALLARTRLGDPEFIGELESALHMAHVALRYATPLPRYWTPLATRLLDHQYGYKLVLDDDTESRLPHTINLDVVYSEDYLKFCTATTLAWNFVNRVDRMVYTVKELVGEDFALHLRGDGFTSKEHLLHAESIDDQEPPSSSGQLKELLSRPGRRLSLQLSPGRRGKEVLRRVEAEVISDLRALTLANHRETTATTRLLWSLPLRQLTRQPAVAHRACGLPATSRKHCLSPGQLPLLLRSEPHPRADRAHKLDEAHELGPFYRRSNLSIVRLDQASLCALIQTR</sequence>
<dbReference type="OrthoDB" id="2274698at2759"/>
<evidence type="ECO:0000256" key="3">
    <source>
        <dbReference type="ARBA" id="ARBA00022989"/>
    </source>
</evidence>
<evidence type="ECO:0000259" key="7">
    <source>
        <dbReference type="Pfam" id="PF10334"/>
    </source>
</evidence>
<feature type="domain" description="Putative ER transporter 6TM N-terminal" evidence="8">
    <location>
        <begin position="71"/>
        <end position="558"/>
    </location>
</feature>
<dbReference type="GO" id="GO:0016020">
    <property type="term" value="C:membrane"/>
    <property type="evidence" value="ECO:0007669"/>
    <property type="project" value="UniProtKB-SubCell"/>
</dbReference>
<dbReference type="PANTHER" id="PTHR37994:SF1">
    <property type="entry name" value="ER TRANSPORTER 6TM N-TERMINAL DOMAIN-CONTAINING PROTEIN"/>
    <property type="match status" value="1"/>
</dbReference>
<name>G7EA59_MIXOS</name>
<reference evidence="10 11" key="1">
    <citation type="journal article" date="2011" name="J. Gen. Appl. Microbiol.">
        <title>Draft genome sequencing of the enigmatic basidiomycete Mixia osmundae.</title>
        <authorList>
            <person name="Nishida H."/>
            <person name="Nagatsuka Y."/>
            <person name="Sugiyama J."/>
        </authorList>
    </citation>
    <scope>NUCLEOTIDE SEQUENCE [LARGE SCALE GENOMIC DNA]</scope>
    <source>
        <strain evidence="11">CBS 9802 / IAM 14324 / JCM 22182 / KY 12970</strain>
    </source>
</reference>
<feature type="region of interest" description="Disordered" evidence="5">
    <location>
        <begin position="1135"/>
        <end position="1154"/>
    </location>
</feature>
<keyword evidence="2 6" id="KW-0812">Transmembrane</keyword>
<protein>
    <recommendedName>
        <fullName evidence="12">ER transporter 6TM N-terminal domain-containing protein</fullName>
    </recommendedName>
</protein>
<feature type="transmembrane region" description="Helical" evidence="6">
    <location>
        <begin position="139"/>
        <end position="160"/>
    </location>
</feature>
<reference evidence="10 11" key="2">
    <citation type="journal article" date="2012" name="Open Biol.">
        <title>Characteristics of nucleosomes and linker DNA regions on the genome of the basidiomycete Mixia osmundae revealed by mono- and dinucleosome mapping.</title>
        <authorList>
            <person name="Nishida H."/>
            <person name="Kondo S."/>
            <person name="Matsumoto T."/>
            <person name="Suzuki Y."/>
            <person name="Yoshikawa H."/>
            <person name="Taylor T.D."/>
            <person name="Sugiyama J."/>
        </authorList>
    </citation>
    <scope>NUCLEOTIDE SEQUENCE [LARGE SCALE GENOMIC DNA]</scope>
    <source>
        <strain evidence="11">CBS 9802 / IAM 14324 / JCM 22182 / KY 12970</strain>
    </source>
</reference>
<feature type="compositionally biased region" description="Polar residues" evidence="5">
    <location>
        <begin position="423"/>
        <end position="432"/>
    </location>
</feature>
<feature type="compositionally biased region" description="Basic residues" evidence="5">
    <location>
        <begin position="489"/>
        <end position="499"/>
    </location>
</feature>
<organism evidence="10 11">
    <name type="scientific">Mixia osmundae (strain CBS 9802 / IAM 14324 / JCM 22182 / KY 12970)</name>
    <dbReference type="NCBI Taxonomy" id="764103"/>
    <lineage>
        <taxon>Eukaryota</taxon>
        <taxon>Fungi</taxon>
        <taxon>Dikarya</taxon>
        <taxon>Basidiomycota</taxon>
        <taxon>Pucciniomycotina</taxon>
        <taxon>Mixiomycetes</taxon>
        <taxon>Mixiales</taxon>
        <taxon>Mixiaceae</taxon>
        <taxon>Mixia</taxon>
    </lineage>
</organism>
<feature type="transmembrane region" description="Helical" evidence="6">
    <location>
        <begin position="269"/>
        <end position="288"/>
    </location>
</feature>
<evidence type="ECO:0000256" key="2">
    <source>
        <dbReference type="ARBA" id="ARBA00022692"/>
    </source>
</evidence>
<feature type="transmembrane region" description="Helical" evidence="6">
    <location>
        <begin position="756"/>
        <end position="777"/>
    </location>
</feature>
<feature type="transmembrane region" description="Helical" evidence="6">
    <location>
        <begin position="207"/>
        <end position="227"/>
    </location>
</feature>
<evidence type="ECO:0008006" key="12">
    <source>
        <dbReference type="Google" id="ProtNLM"/>
    </source>
</evidence>
<evidence type="ECO:0000256" key="5">
    <source>
        <dbReference type="SAM" id="MobiDB-lite"/>
    </source>
</evidence>
<feature type="transmembrane region" description="Helical" evidence="6">
    <location>
        <begin position="236"/>
        <end position="257"/>
    </location>
</feature>
<comment type="caution">
    <text evidence="10">The sequence shown here is derived from an EMBL/GenBank/DDBJ whole genome shotgun (WGS) entry which is preliminary data.</text>
</comment>
<dbReference type="Pfam" id="PF13515">
    <property type="entry name" value="FUSC_2"/>
    <property type="match status" value="1"/>
</dbReference>
<feature type="transmembrane region" description="Helical" evidence="6">
    <location>
        <begin position="836"/>
        <end position="854"/>
    </location>
</feature>
<dbReference type="Proteomes" id="UP000009131">
    <property type="component" value="Unassembled WGS sequence"/>
</dbReference>
<dbReference type="HOGENOM" id="CLU_003918_2_0_1"/>
<gene>
    <name evidence="10" type="primary">Mo06422</name>
    <name evidence="10" type="ORF">E5Q_06422</name>
</gene>
<keyword evidence="4 6" id="KW-0472">Membrane</keyword>
<keyword evidence="11" id="KW-1185">Reference proteome</keyword>
<feature type="transmembrane region" description="Helical" evidence="6">
    <location>
        <begin position="811"/>
        <end position="829"/>
    </location>
</feature>
<dbReference type="STRING" id="764103.G7EA59"/>
<evidence type="ECO:0000259" key="8">
    <source>
        <dbReference type="Pfam" id="PF10337"/>
    </source>
</evidence>
<evidence type="ECO:0000313" key="11">
    <source>
        <dbReference type="Proteomes" id="UP000009131"/>
    </source>
</evidence>
<feature type="transmembrane region" description="Helical" evidence="6">
    <location>
        <begin position="784"/>
        <end position="805"/>
    </location>
</feature>
<comment type="subcellular location">
    <subcellularLocation>
        <location evidence="1">Membrane</location>
        <topology evidence="1">Multi-pass membrane protein</topology>
    </subcellularLocation>
</comment>
<feature type="transmembrane region" description="Helical" evidence="6">
    <location>
        <begin position="874"/>
        <end position="895"/>
    </location>
</feature>
<feature type="transmembrane region" description="Helical" evidence="6">
    <location>
        <begin position="87"/>
        <end position="105"/>
    </location>
</feature>
<feature type="domain" description="Integral membrane bound transporter" evidence="9">
    <location>
        <begin position="759"/>
        <end position="890"/>
    </location>
</feature>
<dbReference type="eggNOG" id="KOG4711">
    <property type="taxonomic scope" value="Eukaryota"/>
</dbReference>
<dbReference type="EMBL" id="BABT02000229">
    <property type="protein sequence ID" value="GAA99719.1"/>
    <property type="molecule type" value="Genomic_DNA"/>
</dbReference>
<feature type="region of interest" description="Disordered" evidence="5">
    <location>
        <begin position="1"/>
        <end position="33"/>
    </location>
</feature>
<dbReference type="InterPro" id="IPR049453">
    <property type="entry name" value="Memb_transporter_dom"/>
</dbReference>
<dbReference type="InterPro" id="IPR018820">
    <property type="entry name" value="BRE4-related_DUF2421"/>
</dbReference>
<dbReference type="InterPro" id="IPR018823">
    <property type="entry name" value="ArAE_2_N"/>
</dbReference>
<feature type="domain" description="DUF2421" evidence="7">
    <location>
        <begin position="896"/>
        <end position="1116"/>
    </location>
</feature>
<evidence type="ECO:0000313" key="10">
    <source>
        <dbReference type="EMBL" id="GAA99719.1"/>
    </source>
</evidence>
<feature type="region of interest" description="Disordered" evidence="5">
    <location>
        <begin position="416"/>
        <end position="454"/>
    </location>
</feature>
<accession>G7EA59</accession>
<feature type="region of interest" description="Disordered" evidence="5">
    <location>
        <begin position="477"/>
        <end position="499"/>
    </location>
</feature>
<dbReference type="Pfam" id="PF10334">
    <property type="entry name" value="BRE4"/>
    <property type="match status" value="1"/>
</dbReference>
<dbReference type="InParanoid" id="G7EA59"/>
<dbReference type="PANTHER" id="PTHR37994">
    <property type="entry name" value="ARAE_2_N DOMAIN-CONTAINING PROTEIN-RELATED"/>
    <property type="match status" value="1"/>
</dbReference>
<feature type="transmembrane region" description="Helical" evidence="6">
    <location>
        <begin position="731"/>
        <end position="750"/>
    </location>
</feature>
<evidence type="ECO:0000256" key="1">
    <source>
        <dbReference type="ARBA" id="ARBA00004141"/>
    </source>
</evidence>
<proteinExistence type="predicted"/>